<gene>
    <name evidence="1" type="ORF">CWS33_28775</name>
</gene>
<dbReference type="EMBL" id="PITP01000340">
    <property type="protein sequence ID" value="PKD78729.1"/>
    <property type="molecule type" value="Genomic_DNA"/>
</dbReference>
<protein>
    <submittedName>
        <fullName evidence="1">Restriction endonuclease subunit R</fullName>
    </submittedName>
</protein>
<evidence type="ECO:0000313" key="2">
    <source>
        <dbReference type="Proteomes" id="UP000233549"/>
    </source>
</evidence>
<evidence type="ECO:0000313" key="1">
    <source>
        <dbReference type="EMBL" id="PKD78729.1"/>
    </source>
</evidence>
<organism evidence="1 2">
    <name type="scientific">Escherichia coli</name>
    <dbReference type="NCBI Taxonomy" id="562"/>
    <lineage>
        <taxon>Bacteria</taxon>
        <taxon>Pseudomonadati</taxon>
        <taxon>Pseudomonadota</taxon>
        <taxon>Gammaproteobacteria</taxon>
        <taxon>Enterobacterales</taxon>
        <taxon>Enterobacteriaceae</taxon>
        <taxon>Escherichia</taxon>
    </lineage>
</organism>
<keyword evidence="1" id="KW-0540">Nuclease</keyword>
<keyword evidence="1" id="KW-0378">Hydrolase</keyword>
<proteinExistence type="predicted"/>
<reference evidence="1 2" key="1">
    <citation type="submission" date="2017-12" db="EMBL/GenBank/DDBJ databases">
        <title>Rapid rising of carbapenem-resistant Enterobacteriaceae(CRE) and emergence of colistin resistance genemcr-1 in CRE in the hospital of Henan, China.</title>
        <authorList>
            <person name="Sun Q."/>
            <person name="Zhang R."/>
            <person name="Li Y."/>
            <person name="Shen Y."/>
            <person name="Zhang Y."/>
            <person name="Yang J."/>
            <person name="Shu L."/>
            <person name="Zhou H."/>
            <person name="Wang Y."/>
            <person name="Wang B."/>
            <person name="Shen Z."/>
        </authorList>
    </citation>
    <scope>NUCLEOTIDE SEQUENCE [LARGE SCALE GENOMIC DNA]</scope>
    <source>
        <strain evidence="1 2">3512</strain>
    </source>
</reference>
<name>A0AAP8HU90_ECOLX</name>
<dbReference type="GO" id="GO:0004519">
    <property type="term" value="F:endonuclease activity"/>
    <property type="evidence" value="ECO:0007669"/>
    <property type="project" value="UniProtKB-KW"/>
</dbReference>
<dbReference type="AlphaFoldDB" id="A0AAP8HU90"/>
<sequence length="141" mass="16508">GQGEALPSPMGGLYEYTGADTIFHVTEQQIGYEGMKIDRMFFEKFEEQVKADPTLQQQVENEQWEQAIDYVTSQLFDRPNEYFNLDKLRRAAGVDRRLSLREILQKIFGLLPYFKSKDELLEDEFQQFLLVNQSKLTEDQG</sequence>
<feature type="non-terminal residue" evidence="1">
    <location>
        <position position="141"/>
    </location>
</feature>
<accession>A0AAP8HU90</accession>
<comment type="caution">
    <text evidence="1">The sequence shown here is derived from an EMBL/GenBank/DDBJ whole genome shotgun (WGS) entry which is preliminary data.</text>
</comment>
<feature type="non-terminal residue" evidence="1">
    <location>
        <position position="1"/>
    </location>
</feature>
<keyword evidence="1" id="KW-0255">Endonuclease</keyword>
<dbReference type="Proteomes" id="UP000233549">
    <property type="component" value="Unassembled WGS sequence"/>
</dbReference>